<dbReference type="GO" id="GO:0016491">
    <property type="term" value="F:oxidoreductase activity"/>
    <property type="evidence" value="ECO:0007669"/>
    <property type="project" value="UniProtKB-UniRule"/>
</dbReference>
<evidence type="ECO:0000256" key="2">
    <source>
        <dbReference type="ARBA" id="ARBA00022630"/>
    </source>
</evidence>
<keyword evidence="4 7" id="KW-0521">NADP</keyword>
<dbReference type="AlphaFoldDB" id="A0A918WRH9"/>
<feature type="binding site" evidence="8">
    <location>
        <position position="39"/>
    </location>
    <ligand>
        <name>FMN</name>
        <dbReference type="ChEBI" id="CHEBI:58210"/>
        <note>ligand shared between dimeric partners</note>
    </ligand>
</feature>
<dbReference type="InterPro" id="IPR052530">
    <property type="entry name" value="NAD(P)H_nitroreductase"/>
</dbReference>
<feature type="binding site" description="in other chain" evidence="8">
    <location>
        <begin position="10"/>
        <end position="12"/>
    </location>
    <ligand>
        <name>FMN</name>
        <dbReference type="ChEBI" id="CHEBI:58210"/>
        <note>ligand shared between dimeric partners</note>
    </ligand>
</feature>
<dbReference type="PANTHER" id="PTHR43821">
    <property type="entry name" value="NAD(P)H NITROREDUCTASE YDJA-RELATED"/>
    <property type="match status" value="1"/>
</dbReference>
<gene>
    <name evidence="10" type="ORF">GCM10010507_53150</name>
</gene>
<comment type="caution">
    <text evidence="10">The sequence shown here is derived from an EMBL/GenBank/DDBJ whole genome shotgun (WGS) entry which is preliminary data.</text>
</comment>
<reference evidence="10" key="1">
    <citation type="journal article" date="2014" name="Int. J. Syst. Evol. Microbiol.">
        <title>Complete genome sequence of Corynebacterium casei LMG S-19264T (=DSM 44701T), isolated from a smear-ripened cheese.</title>
        <authorList>
            <consortium name="US DOE Joint Genome Institute (JGI-PGF)"/>
            <person name="Walter F."/>
            <person name="Albersmeier A."/>
            <person name="Kalinowski J."/>
            <person name="Ruckert C."/>
        </authorList>
    </citation>
    <scope>NUCLEOTIDE SEQUENCE</scope>
    <source>
        <strain evidence="10">JCM 4633</strain>
    </source>
</reference>
<dbReference type="PANTHER" id="PTHR43821:SF1">
    <property type="entry name" value="NAD(P)H NITROREDUCTASE YDJA-RELATED"/>
    <property type="match status" value="1"/>
</dbReference>
<evidence type="ECO:0000313" key="10">
    <source>
        <dbReference type="EMBL" id="GHC68150.1"/>
    </source>
</evidence>
<dbReference type="CDD" id="cd02135">
    <property type="entry name" value="YdjA-like"/>
    <property type="match status" value="1"/>
</dbReference>
<reference evidence="10" key="2">
    <citation type="submission" date="2020-09" db="EMBL/GenBank/DDBJ databases">
        <authorList>
            <person name="Sun Q."/>
            <person name="Ohkuma M."/>
        </authorList>
    </citation>
    <scope>NUCLEOTIDE SEQUENCE</scope>
    <source>
        <strain evidence="10">JCM 4633</strain>
    </source>
</reference>
<keyword evidence="3 7" id="KW-0288">FMN</keyword>
<dbReference type="EMBL" id="BMVB01000024">
    <property type="protein sequence ID" value="GHC68150.1"/>
    <property type="molecule type" value="Genomic_DNA"/>
</dbReference>
<evidence type="ECO:0000259" key="9">
    <source>
        <dbReference type="Pfam" id="PF00881"/>
    </source>
</evidence>
<protein>
    <recommendedName>
        <fullName evidence="7">Putative NAD(P)H nitroreductase</fullName>
        <ecNumber evidence="7">1.-.-.-</ecNumber>
    </recommendedName>
</protein>
<evidence type="ECO:0000256" key="3">
    <source>
        <dbReference type="ARBA" id="ARBA00022643"/>
    </source>
</evidence>
<feature type="domain" description="Nitroreductase" evidence="9">
    <location>
        <begin position="9"/>
        <end position="158"/>
    </location>
</feature>
<dbReference type="Gene3D" id="3.40.109.10">
    <property type="entry name" value="NADH Oxidase"/>
    <property type="match status" value="1"/>
</dbReference>
<comment type="similarity">
    <text evidence="1 7">Belongs to the nitroreductase family.</text>
</comment>
<evidence type="ECO:0000256" key="8">
    <source>
        <dbReference type="PIRSR" id="PIRSR000232-1"/>
    </source>
</evidence>
<keyword evidence="2 7" id="KW-0285">Flavoprotein</keyword>
<evidence type="ECO:0000256" key="7">
    <source>
        <dbReference type="PIRNR" id="PIRNR000232"/>
    </source>
</evidence>
<dbReference type="InterPro" id="IPR000415">
    <property type="entry name" value="Nitroreductase-like"/>
</dbReference>
<feature type="binding site" description="in other chain" evidence="8">
    <location>
        <begin position="128"/>
        <end position="130"/>
    </location>
    <ligand>
        <name>FMN</name>
        <dbReference type="ChEBI" id="CHEBI:58210"/>
        <note>ligand shared between dimeric partners</note>
    </ligand>
</feature>
<dbReference type="Proteomes" id="UP000646244">
    <property type="component" value="Unassembled WGS sequence"/>
</dbReference>
<dbReference type="RefSeq" id="WP_190112427.1">
    <property type="nucleotide sequence ID" value="NZ_BMVB01000024.1"/>
</dbReference>
<evidence type="ECO:0000313" key="11">
    <source>
        <dbReference type="Proteomes" id="UP000646244"/>
    </source>
</evidence>
<keyword evidence="6 7" id="KW-0520">NAD</keyword>
<dbReference type="SUPFAM" id="SSF55469">
    <property type="entry name" value="FMN-dependent nitroreductase-like"/>
    <property type="match status" value="1"/>
</dbReference>
<keyword evidence="5 7" id="KW-0560">Oxidoreductase</keyword>
<comment type="cofactor">
    <cofactor evidence="8">
        <name>FMN</name>
        <dbReference type="ChEBI" id="CHEBI:58210"/>
    </cofactor>
    <text evidence="8">Binds 1 FMN per subunit.</text>
</comment>
<dbReference type="EC" id="1.-.-.-" evidence="7"/>
<dbReference type="PIRSF" id="PIRSF000232">
    <property type="entry name" value="YdjA"/>
    <property type="match status" value="1"/>
</dbReference>
<name>A0A918WRH9_STRCJ</name>
<evidence type="ECO:0000256" key="6">
    <source>
        <dbReference type="ARBA" id="ARBA00023027"/>
    </source>
</evidence>
<proteinExistence type="inferred from homology"/>
<evidence type="ECO:0000256" key="4">
    <source>
        <dbReference type="ARBA" id="ARBA00022857"/>
    </source>
</evidence>
<organism evidence="10 11">
    <name type="scientific">Streptomyces cinnamoneus</name>
    <name type="common">Streptoverticillium cinnamoneum</name>
    <dbReference type="NCBI Taxonomy" id="53446"/>
    <lineage>
        <taxon>Bacteria</taxon>
        <taxon>Bacillati</taxon>
        <taxon>Actinomycetota</taxon>
        <taxon>Actinomycetes</taxon>
        <taxon>Kitasatosporales</taxon>
        <taxon>Streptomycetaceae</taxon>
        <taxon>Streptomyces</taxon>
        <taxon>Streptomyces cinnamoneus group</taxon>
    </lineage>
</organism>
<dbReference type="Pfam" id="PF00881">
    <property type="entry name" value="Nitroreductase"/>
    <property type="match status" value="1"/>
</dbReference>
<dbReference type="InterPro" id="IPR026021">
    <property type="entry name" value="YdjA-like"/>
</dbReference>
<sequence length="185" mass="19414">MDVMEAVLTRRSATRLAPPAPDDAALLELIQAASAAPDHGLLRPWRLVIVRDAQRELLGAALAESATGAGAAERARAKPLRAPLLVSIVFCPRPDHPRVPVWEQLAATVSVVQNLHLLLHSRGWGAIWRTGGAVDAPAVRRCIGVGAGEQLLGWLYVGTPANGPGGAPRSGFDARTKVRTLGAAA</sequence>
<evidence type="ECO:0000256" key="1">
    <source>
        <dbReference type="ARBA" id="ARBA00007118"/>
    </source>
</evidence>
<accession>A0A918WRH9</accession>
<dbReference type="InterPro" id="IPR029479">
    <property type="entry name" value="Nitroreductase"/>
</dbReference>
<evidence type="ECO:0000256" key="5">
    <source>
        <dbReference type="ARBA" id="ARBA00023002"/>
    </source>
</evidence>